<evidence type="ECO:0000313" key="9">
    <source>
        <dbReference type="EMBL" id="OAE21517.1"/>
    </source>
</evidence>
<feature type="domain" description="J" evidence="7">
    <location>
        <begin position="9"/>
        <end position="81"/>
    </location>
</feature>
<dbReference type="PRINTS" id="PR00625">
    <property type="entry name" value="JDOMAIN"/>
</dbReference>
<comment type="caution">
    <text evidence="9">The sequence shown here is derived from an EMBL/GenBank/DDBJ whole genome shotgun (WGS) entry which is preliminary data.</text>
</comment>
<feature type="compositionally biased region" description="Basic residues" evidence="6">
    <location>
        <begin position="725"/>
        <end position="736"/>
    </location>
</feature>
<name>A0A176VLR4_MARPO</name>
<dbReference type="InterPro" id="IPR044648">
    <property type="entry name" value="JJJ1_plant"/>
</dbReference>
<dbReference type="InterPro" id="IPR036869">
    <property type="entry name" value="J_dom_sf"/>
</dbReference>
<dbReference type="PROSITE" id="PS00636">
    <property type="entry name" value="DNAJ_1"/>
    <property type="match status" value="1"/>
</dbReference>
<dbReference type="PROSITE" id="PS00028">
    <property type="entry name" value="ZINC_FINGER_C2H2_1"/>
    <property type="match status" value="1"/>
</dbReference>
<feature type="compositionally biased region" description="Basic and acidic residues" evidence="6">
    <location>
        <begin position="362"/>
        <end position="379"/>
    </location>
</feature>
<dbReference type="InterPro" id="IPR054076">
    <property type="entry name" value="ZUO1-like_ZHD"/>
</dbReference>
<keyword evidence="3" id="KW-0862">Zinc</keyword>
<dbReference type="InterPro" id="IPR022755">
    <property type="entry name" value="Znf_C2H2_jaz"/>
</dbReference>
<feature type="compositionally biased region" description="Basic and acidic residues" evidence="6">
    <location>
        <begin position="664"/>
        <end position="674"/>
    </location>
</feature>
<dbReference type="SMART" id="SM00271">
    <property type="entry name" value="DnaJ"/>
    <property type="match status" value="1"/>
</dbReference>
<reference evidence="9" key="1">
    <citation type="submission" date="2016-03" db="EMBL/GenBank/DDBJ databases">
        <title>Mechanisms controlling the formation of the plant cell surface in tip-growing cells are functionally conserved among land plants.</title>
        <authorList>
            <person name="Honkanen S."/>
            <person name="Jones V.A."/>
            <person name="Morieri G."/>
            <person name="Champion C."/>
            <person name="Hetherington A.J."/>
            <person name="Kelly S."/>
            <person name="Saint-Marcoux D."/>
            <person name="Proust H."/>
            <person name="Prescott H."/>
            <person name="Dolan L."/>
        </authorList>
    </citation>
    <scope>NUCLEOTIDE SEQUENCE [LARGE SCALE GENOMIC DNA]</scope>
    <source>
        <tissue evidence="9">Whole gametophyte</tissue>
    </source>
</reference>
<evidence type="ECO:0000259" key="8">
    <source>
        <dbReference type="PROSITE" id="PS50157"/>
    </source>
</evidence>
<feature type="domain" description="C2H2-type" evidence="8">
    <location>
        <begin position="313"/>
        <end position="342"/>
    </location>
</feature>
<keyword evidence="1" id="KW-0479">Metal-binding</keyword>
<keyword evidence="2 4" id="KW-0863">Zinc-finger</keyword>
<dbReference type="Gene3D" id="3.30.160.60">
    <property type="entry name" value="Classic Zinc Finger"/>
    <property type="match status" value="1"/>
</dbReference>
<feature type="coiled-coil region" evidence="5">
    <location>
        <begin position="188"/>
        <end position="264"/>
    </location>
</feature>
<dbReference type="PANTHER" id="PTHR45495">
    <property type="entry name" value="DNAJ PROTEIN JJJ1 HOMOLOG"/>
    <property type="match status" value="1"/>
</dbReference>
<feature type="region of interest" description="Disordered" evidence="6">
    <location>
        <begin position="348"/>
        <end position="562"/>
    </location>
</feature>
<feature type="compositionally biased region" description="Basic and acidic residues" evidence="6">
    <location>
        <begin position="624"/>
        <end position="640"/>
    </location>
</feature>
<dbReference type="EMBL" id="LVLJ01003422">
    <property type="protein sequence ID" value="OAE21517.1"/>
    <property type="molecule type" value="Genomic_DNA"/>
</dbReference>
<dbReference type="PANTHER" id="PTHR45495:SF1">
    <property type="entry name" value="DNAJ PROTEIN JJJ1 HOMOLOG"/>
    <property type="match status" value="1"/>
</dbReference>
<dbReference type="CDD" id="cd06257">
    <property type="entry name" value="DnaJ"/>
    <property type="match status" value="1"/>
</dbReference>
<organism evidence="9 10">
    <name type="scientific">Marchantia polymorpha subsp. ruderalis</name>
    <dbReference type="NCBI Taxonomy" id="1480154"/>
    <lineage>
        <taxon>Eukaryota</taxon>
        <taxon>Viridiplantae</taxon>
        <taxon>Streptophyta</taxon>
        <taxon>Embryophyta</taxon>
        <taxon>Marchantiophyta</taxon>
        <taxon>Marchantiopsida</taxon>
        <taxon>Marchantiidae</taxon>
        <taxon>Marchantiales</taxon>
        <taxon>Marchantiaceae</taxon>
        <taxon>Marchantia</taxon>
    </lineage>
</organism>
<sequence length="787" mass="89268">MADGGRKECWYAILGVSQTATAEEIRTAYRKEALKWHPDKIQQSGASPQQCQEATARFQSINQANEVLGDPTERAWYDKHRNEILSSGTASKDFEFSVWSFFSPSIFSGFGETGKGFFKVYGDVFKKIHKKEQAFAKAYGMGPIGESPSIGSLHTDYSEVDAFYKFWLGFATVKDFAWCDEYRISDARNRKERRLMEEENAKIRKRERRDFNDAVRQLATFVKKRDRRVLDKQLELQMKQVQKEKELKERRQRLQEEKLAKARAYKEQDWAKLDDGIEEEDINEDEGSYHWKNNIKRKDSKTGDGDKEDPDEFYCIVCSKRFRSEKQWTNHEKSKKHIDRAAALKQSFLEEDEEADSLVKNLETEKGEEQEASRGHSVDTQDFDEVNVHEYGRANGSERDDEYLRSNDVPNEDPSFKASASSLDKEAVDMNKAEDDDDDDDDDEASILAAMMNSHRSRQAAAPAEVESVEDEENDDIVCNPKVESPPIDAAEDSDDIEDEDDEDSILAAMLNSHRSRRAVSPLKFGDTAERTMEDDETQRKVEDSVSSVITHDENLSAPFDDEEKVLESMLESRRCQDSVGIEGKAEPLEETCVSSMGDDIGSEEETMTNMNAGKSKLRRRSKQERQHLAAQERHDDILKELSSSYDSRNAFGDNVGNGNSIHVESETTSHREEPEDLTSSSSVAGKKSKPSQRHKQVKQDVPVKGGASDAKLKIEVQQSESSKKGIRARGKKGKAAPKAPPSNTCDTCGEDFESSVYRNGVCLQFQLPKSSKDILLRFATSEQEEE</sequence>
<accession>A0A176VLR4</accession>
<dbReference type="InterPro" id="IPR013087">
    <property type="entry name" value="Znf_C2H2_type"/>
</dbReference>
<dbReference type="PROSITE" id="PS50076">
    <property type="entry name" value="DNAJ_2"/>
    <property type="match status" value="1"/>
</dbReference>
<dbReference type="Gene3D" id="1.10.287.110">
    <property type="entry name" value="DnaJ domain"/>
    <property type="match status" value="1"/>
</dbReference>
<dbReference type="Proteomes" id="UP000077202">
    <property type="component" value="Unassembled WGS sequence"/>
</dbReference>
<evidence type="ECO:0000256" key="4">
    <source>
        <dbReference type="PROSITE-ProRule" id="PRU00042"/>
    </source>
</evidence>
<evidence type="ECO:0008006" key="11">
    <source>
        <dbReference type="Google" id="ProtNLM"/>
    </source>
</evidence>
<dbReference type="AlphaFoldDB" id="A0A176VLR4"/>
<dbReference type="GO" id="GO:0008270">
    <property type="term" value="F:zinc ion binding"/>
    <property type="evidence" value="ECO:0007669"/>
    <property type="project" value="UniProtKB-KW"/>
</dbReference>
<feature type="compositionally biased region" description="Basic and acidic residues" evidence="6">
    <location>
        <begin position="527"/>
        <end position="544"/>
    </location>
</feature>
<protein>
    <recommendedName>
        <fullName evidence="11">J domain-containing protein</fullName>
    </recommendedName>
</protein>
<evidence type="ECO:0000256" key="3">
    <source>
        <dbReference type="ARBA" id="ARBA00022833"/>
    </source>
</evidence>
<evidence type="ECO:0000256" key="1">
    <source>
        <dbReference type="ARBA" id="ARBA00022723"/>
    </source>
</evidence>
<dbReference type="SUPFAM" id="SSF46565">
    <property type="entry name" value="Chaperone J-domain"/>
    <property type="match status" value="1"/>
</dbReference>
<evidence type="ECO:0000259" key="7">
    <source>
        <dbReference type="PROSITE" id="PS50076"/>
    </source>
</evidence>
<evidence type="ECO:0000256" key="5">
    <source>
        <dbReference type="SAM" id="Coils"/>
    </source>
</evidence>
<dbReference type="PROSITE" id="PS50157">
    <property type="entry name" value="ZINC_FINGER_C2H2_2"/>
    <property type="match status" value="1"/>
</dbReference>
<dbReference type="Pfam" id="PF12171">
    <property type="entry name" value="zf-C2H2_jaz"/>
    <property type="match status" value="1"/>
</dbReference>
<dbReference type="SUPFAM" id="SSF57667">
    <property type="entry name" value="beta-beta-alpha zinc fingers"/>
    <property type="match status" value="1"/>
</dbReference>
<feature type="compositionally biased region" description="Acidic residues" evidence="6">
    <location>
        <begin position="467"/>
        <end position="476"/>
    </location>
</feature>
<feature type="region of interest" description="Disordered" evidence="6">
    <location>
        <begin position="575"/>
        <end position="745"/>
    </location>
</feature>
<feature type="compositionally biased region" description="Acidic residues" evidence="6">
    <location>
        <begin position="490"/>
        <end position="505"/>
    </location>
</feature>
<feature type="compositionally biased region" description="Basic and acidic residues" evidence="6">
    <location>
        <begin position="423"/>
        <end position="433"/>
    </location>
</feature>
<evidence type="ECO:0000256" key="2">
    <source>
        <dbReference type="ARBA" id="ARBA00022771"/>
    </source>
</evidence>
<dbReference type="InterPro" id="IPR036236">
    <property type="entry name" value="Znf_C2H2_sf"/>
</dbReference>
<proteinExistence type="predicted"/>
<dbReference type="Pfam" id="PF21884">
    <property type="entry name" value="ZUO1-like_ZHD"/>
    <property type="match status" value="1"/>
</dbReference>
<evidence type="ECO:0000256" key="6">
    <source>
        <dbReference type="SAM" id="MobiDB-lite"/>
    </source>
</evidence>
<gene>
    <name evidence="9" type="ORF">AXG93_2116s1320</name>
</gene>
<feature type="compositionally biased region" description="Basic residues" evidence="6">
    <location>
        <begin position="687"/>
        <end position="697"/>
    </location>
</feature>
<feature type="compositionally biased region" description="Basic and acidic residues" evidence="6">
    <location>
        <begin position="386"/>
        <end position="405"/>
    </location>
</feature>
<dbReference type="Pfam" id="PF00226">
    <property type="entry name" value="DnaJ"/>
    <property type="match status" value="1"/>
</dbReference>
<keyword evidence="10" id="KW-1185">Reference proteome</keyword>
<evidence type="ECO:0000313" key="10">
    <source>
        <dbReference type="Proteomes" id="UP000077202"/>
    </source>
</evidence>
<feature type="compositionally biased region" description="Acidic residues" evidence="6">
    <location>
        <begin position="434"/>
        <end position="445"/>
    </location>
</feature>
<dbReference type="InterPro" id="IPR018253">
    <property type="entry name" value="DnaJ_domain_CS"/>
</dbReference>
<dbReference type="InterPro" id="IPR001623">
    <property type="entry name" value="DnaJ_domain"/>
</dbReference>
<keyword evidence="5" id="KW-0175">Coiled coil</keyword>